<proteinExistence type="predicted"/>
<comment type="caution">
    <text evidence="2">The sequence shown here is derived from an EMBL/GenBank/DDBJ whole genome shotgun (WGS) entry which is preliminary data.</text>
</comment>
<dbReference type="STRING" id="299467.A0A443SVT3"/>
<keyword evidence="3" id="KW-1185">Reference proteome</keyword>
<dbReference type="Proteomes" id="UP000288716">
    <property type="component" value="Unassembled WGS sequence"/>
</dbReference>
<protein>
    <submittedName>
        <fullName evidence="2">Uncharacterized protein</fullName>
    </submittedName>
</protein>
<dbReference type="AlphaFoldDB" id="A0A443SVT3"/>
<feature type="region of interest" description="Disordered" evidence="1">
    <location>
        <begin position="22"/>
        <end position="69"/>
    </location>
</feature>
<dbReference type="EMBL" id="NCKV01000115">
    <property type="protein sequence ID" value="RWS31614.1"/>
    <property type="molecule type" value="Genomic_DNA"/>
</dbReference>
<feature type="region of interest" description="Disordered" evidence="1">
    <location>
        <begin position="148"/>
        <end position="179"/>
    </location>
</feature>
<dbReference type="VEuPathDB" id="VectorBase:LDEU000429"/>
<accession>A0A443SVT3</accession>
<feature type="compositionally biased region" description="Polar residues" evidence="1">
    <location>
        <begin position="148"/>
        <end position="161"/>
    </location>
</feature>
<evidence type="ECO:0000313" key="3">
    <source>
        <dbReference type="Proteomes" id="UP000288716"/>
    </source>
</evidence>
<feature type="compositionally biased region" description="Low complexity" evidence="1">
    <location>
        <begin position="28"/>
        <end position="51"/>
    </location>
</feature>
<reference evidence="2 3" key="1">
    <citation type="journal article" date="2018" name="Gigascience">
        <title>Genomes of trombidid mites reveal novel predicted allergens and laterally-transferred genes associated with secondary metabolism.</title>
        <authorList>
            <person name="Dong X."/>
            <person name="Chaisiri K."/>
            <person name="Xia D."/>
            <person name="Armstrong S.D."/>
            <person name="Fang Y."/>
            <person name="Donnelly M.J."/>
            <person name="Kadowaki T."/>
            <person name="McGarry J.W."/>
            <person name="Darby A.C."/>
            <person name="Makepeace B.L."/>
        </authorList>
    </citation>
    <scope>NUCLEOTIDE SEQUENCE [LARGE SCALE GENOMIC DNA]</scope>
    <source>
        <strain evidence="2">UoL-UT</strain>
    </source>
</reference>
<sequence>MSAEVSFTKRAAAELSRCFNGLTVSRGNSSKKSPINPSSSSNAANASNASSAKEKEANSAGVGGGNKSQPILEETSLLLSGISAKVSKTIASVTSSSDSNTSVNNSTNHCKISPKRVNVANIAVKCETLISKTNTTITPFKSANCNPNANVMTGGKQSVPGTPSRKGPPPRAPPKTQRARRKNYLLSLRKPFTVDDLWMDSLFLNKFFNHYTSKERCVLSQIR</sequence>
<name>A0A443SVT3_9ACAR</name>
<evidence type="ECO:0000256" key="1">
    <source>
        <dbReference type="SAM" id="MobiDB-lite"/>
    </source>
</evidence>
<evidence type="ECO:0000313" key="2">
    <source>
        <dbReference type="EMBL" id="RWS31614.1"/>
    </source>
</evidence>
<dbReference type="OrthoDB" id="6433763at2759"/>
<gene>
    <name evidence="2" type="ORF">B4U80_04611</name>
</gene>
<organism evidence="2 3">
    <name type="scientific">Leptotrombidium deliense</name>
    <dbReference type="NCBI Taxonomy" id="299467"/>
    <lineage>
        <taxon>Eukaryota</taxon>
        <taxon>Metazoa</taxon>
        <taxon>Ecdysozoa</taxon>
        <taxon>Arthropoda</taxon>
        <taxon>Chelicerata</taxon>
        <taxon>Arachnida</taxon>
        <taxon>Acari</taxon>
        <taxon>Acariformes</taxon>
        <taxon>Trombidiformes</taxon>
        <taxon>Prostigmata</taxon>
        <taxon>Anystina</taxon>
        <taxon>Parasitengona</taxon>
        <taxon>Trombiculoidea</taxon>
        <taxon>Trombiculidae</taxon>
        <taxon>Leptotrombidium</taxon>
    </lineage>
</organism>